<accession>A0ABZ2Y7U6</accession>
<keyword evidence="1" id="KW-0812">Transmembrane</keyword>
<dbReference type="Proteomes" id="UP001486565">
    <property type="component" value="Chromosome"/>
</dbReference>
<dbReference type="PANTHER" id="PTHR32060:SF22">
    <property type="entry name" value="CARBOXYL-TERMINAL-PROCESSING PEPTIDASE 3, CHLOROPLASTIC"/>
    <property type="match status" value="1"/>
</dbReference>
<sequence length="316" mass="37522">MFRKNRSMFVSMDQKYQKLKRRFYTLLFLFLLFICGTTYYLYLNYDYFAFKHLISQNYIYTDTLDELYKKELNRDVNGEYYKNFDNLVMSIVTREIRELNNDKYTYQYLPENYKKTKEEEKNEAKKSYVEEISKEIVYLKLTNFSEYTQDFMKKQTKTLKNYPNIIIDLRDNLGGDIFAQYYMSDLFLPKDKTISYDITRSKLFTRIVKSKRKQLLQYNNIIILQNGNTASSSEGFISSLKDNLDNVILIGENTFGKGIGQFTLPLKKGFAIKATTLLWNTPKNINIQGVGIKPDIEYTKEDIVDYAVAYINKQQK</sequence>
<proteinExistence type="predicted"/>
<evidence type="ECO:0000313" key="3">
    <source>
        <dbReference type="EMBL" id="WZL70676.1"/>
    </source>
</evidence>
<keyword evidence="1" id="KW-0472">Membrane</keyword>
<reference evidence="3 4" key="1">
    <citation type="submission" date="2023-03" db="EMBL/GenBank/DDBJ databases">
        <title>Novel Species.</title>
        <authorList>
            <person name="Ma S."/>
        </authorList>
    </citation>
    <scope>NUCLEOTIDE SEQUENCE [LARGE SCALE GENOMIC DNA]</scope>
    <source>
        <strain evidence="3 4">LIND6LT2</strain>
    </source>
</reference>
<keyword evidence="1" id="KW-1133">Transmembrane helix</keyword>
<evidence type="ECO:0000256" key="1">
    <source>
        <dbReference type="SAM" id="Phobius"/>
    </source>
</evidence>
<dbReference type="RefSeq" id="WP_341877636.1">
    <property type="nucleotide sequence ID" value="NZ_CP121687.1"/>
</dbReference>
<feature type="domain" description="Tail specific protease" evidence="2">
    <location>
        <begin position="85"/>
        <end position="299"/>
    </location>
</feature>
<evidence type="ECO:0000313" key="4">
    <source>
        <dbReference type="Proteomes" id="UP001486565"/>
    </source>
</evidence>
<dbReference type="InterPro" id="IPR029045">
    <property type="entry name" value="ClpP/crotonase-like_dom_sf"/>
</dbReference>
<feature type="transmembrane region" description="Helical" evidence="1">
    <location>
        <begin position="21"/>
        <end position="42"/>
    </location>
</feature>
<name>A0ABZ2Y7U6_9FIRM</name>
<dbReference type="SUPFAM" id="SSF52096">
    <property type="entry name" value="ClpP/crotonase"/>
    <property type="match status" value="1"/>
</dbReference>
<dbReference type="Pfam" id="PF03572">
    <property type="entry name" value="Peptidase_S41"/>
    <property type="match status" value="1"/>
</dbReference>
<evidence type="ECO:0000259" key="2">
    <source>
        <dbReference type="SMART" id="SM00245"/>
    </source>
</evidence>
<gene>
    <name evidence="3" type="ORF">QBE51_03860</name>
</gene>
<dbReference type="CDD" id="cd06567">
    <property type="entry name" value="Peptidase_S41"/>
    <property type="match status" value="1"/>
</dbReference>
<keyword evidence="4" id="KW-1185">Reference proteome</keyword>
<dbReference type="InterPro" id="IPR005151">
    <property type="entry name" value="Tail-specific_protease"/>
</dbReference>
<dbReference type="PANTHER" id="PTHR32060">
    <property type="entry name" value="TAIL-SPECIFIC PROTEASE"/>
    <property type="match status" value="1"/>
</dbReference>
<dbReference type="SMART" id="SM00245">
    <property type="entry name" value="TSPc"/>
    <property type="match status" value="1"/>
</dbReference>
<dbReference type="EMBL" id="CP121687">
    <property type="protein sequence ID" value="WZL70676.1"/>
    <property type="molecule type" value="Genomic_DNA"/>
</dbReference>
<protein>
    <submittedName>
        <fullName evidence="3">S41 family peptidase</fullName>
    </submittedName>
</protein>
<dbReference type="Gene3D" id="3.90.226.10">
    <property type="entry name" value="2-enoyl-CoA Hydratase, Chain A, domain 1"/>
    <property type="match status" value="1"/>
</dbReference>
<organism evidence="3 4">
    <name type="scientific">Defluviitalea saccharophila</name>
    <dbReference type="NCBI Taxonomy" id="879970"/>
    <lineage>
        <taxon>Bacteria</taxon>
        <taxon>Bacillati</taxon>
        <taxon>Bacillota</taxon>
        <taxon>Clostridia</taxon>
        <taxon>Lachnospirales</taxon>
        <taxon>Defluviitaleaceae</taxon>
        <taxon>Defluviitalea</taxon>
    </lineage>
</organism>